<dbReference type="InterPro" id="IPR001128">
    <property type="entry name" value="Cyt_P450"/>
</dbReference>
<dbReference type="AlphaFoldDB" id="A0AAD5Z8P2"/>
<dbReference type="FunFam" id="1.10.630.10:FF:000026">
    <property type="entry name" value="Cytochrome P450 82C4"/>
    <property type="match status" value="1"/>
</dbReference>
<reference evidence="8 9" key="1">
    <citation type="journal article" date="2022" name="Cell">
        <title>Repeat-based holocentromeres influence genome architecture and karyotype evolution.</title>
        <authorList>
            <person name="Hofstatter P.G."/>
            <person name="Thangavel G."/>
            <person name="Lux T."/>
            <person name="Neumann P."/>
            <person name="Vondrak T."/>
            <person name="Novak P."/>
            <person name="Zhang M."/>
            <person name="Costa L."/>
            <person name="Castellani M."/>
            <person name="Scott A."/>
            <person name="Toegelov H."/>
            <person name="Fuchs J."/>
            <person name="Mata-Sucre Y."/>
            <person name="Dias Y."/>
            <person name="Vanzela A.L.L."/>
            <person name="Huettel B."/>
            <person name="Almeida C.C.S."/>
            <person name="Simkova H."/>
            <person name="Souza G."/>
            <person name="Pedrosa-Harand A."/>
            <person name="Macas J."/>
            <person name="Mayer K.F.X."/>
            <person name="Houben A."/>
            <person name="Marques A."/>
        </authorList>
    </citation>
    <scope>NUCLEOTIDE SEQUENCE [LARGE SCALE GENOMIC DNA]</scope>
    <source>
        <strain evidence="8">RhyTen1mFocal</strain>
    </source>
</reference>
<comment type="cofactor">
    <cofactor evidence="5">
        <name>heme</name>
        <dbReference type="ChEBI" id="CHEBI:30413"/>
    </cofactor>
</comment>
<protein>
    <recommendedName>
        <fullName evidence="10">Cytochrome P450</fullName>
    </recommendedName>
</protein>
<sequence>MHVTMAILAYQSIFLSLAVVLFIKMLLSHIKLNKNKMLPPSPPALPLIGHLHLVKKPRHESLSRISKQYGPATFLKFGSRPVLVISSYSLVEQCFTTNDIAFADRANLPAVKQITFDYKHIGTANYGLHWRNVRQIAVTEVLSPQRLHTSIDIRAGEVTDMVRQLFKPWNASAGSKGSNYFQKVELKTKLFELSLNVIMTMIAGKRFCGDNLEDCEETKRFREGVEEFFSMGGTSNTEDFLPILKLFGMAKATKKLNRLAELNKEMTLKLIDEHRKEGAQKKNTMIANLLEQQKENPEKYNDYIIQILIVSLLQAGTDTVSNTAEWAMTLLLNNPDILKKASAEIDAHVGNKRLVQESDMPNLPYLQCIINEVLRLYPGGAILLPHKSRENVSLGGYEIPAGTILLVNTYQIHRDPSLWKVPTKFKPDRFESGKLESNKQMMIPFGMGRRRCPGEALAMREIGLILGTLIQCFDWKRIGDELVDMSEGPGLTLPKAVPLEALYCPRLAMMDILSAI</sequence>
<dbReference type="PRINTS" id="PR00385">
    <property type="entry name" value="P450"/>
</dbReference>
<feature type="binding site" description="axial binding residue" evidence="5">
    <location>
        <position position="452"/>
    </location>
    <ligand>
        <name>heme</name>
        <dbReference type="ChEBI" id="CHEBI:30413"/>
    </ligand>
    <ligandPart>
        <name>Fe</name>
        <dbReference type="ChEBI" id="CHEBI:18248"/>
    </ligandPart>
</feature>
<dbReference type="Gene3D" id="1.10.630.10">
    <property type="entry name" value="Cytochrome P450"/>
    <property type="match status" value="1"/>
</dbReference>
<evidence type="ECO:0000256" key="5">
    <source>
        <dbReference type="PIRSR" id="PIRSR602401-1"/>
    </source>
</evidence>
<evidence type="ECO:0000256" key="4">
    <source>
        <dbReference type="ARBA" id="ARBA00023004"/>
    </source>
</evidence>
<keyword evidence="1 5" id="KW-0349">Heme</keyword>
<keyword evidence="3 6" id="KW-0560">Oxidoreductase</keyword>
<evidence type="ECO:0000256" key="1">
    <source>
        <dbReference type="ARBA" id="ARBA00022617"/>
    </source>
</evidence>
<dbReference type="GO" id="GO:0020037">
    <property type="term" value="F:heme binding"/>
    <property type="evidence" value="ECO:0007669"/>
    <property type="project" value="InterPro"/>
</dbReference>
<dbReference type="GO" id="GO:0005506">
    <property type="term" value="F:iron ion binding"/>
    <property type="evidence" value="ECO:0007669"/>
    <property type="project" value="InterPro"/>
</dbReference>
<keyword evidence="7" id="KW-0472">Membrane</keyword>
<keyword evidence="6" id="KW-0503">Monooxygenase</keyword>
<dbReference type="SUPFAM" id="SSF48264">
    <property type="entry name" value="Cytochrome P450"/>
    <property type="match status" value="1"/>
</dbReference>
<keyword evidence="9" id="KW-1185">Reference proteome</keyword>
<keyword evidence="4 5" id="KW-0408">Iron</keyword>
<dbReference type="GO" id="GO:0016705">
    <property type="term" value="F:oxidoreductase activity, acting on paired donors, with incorporation or reduction of molecular oxygen"/>
    <property type="evidence" value="ECO:0007669"/>
    <property type="project" value="InterPro"/>
</dbReference>
<keyword evidence="7" id="KW-0812">Transmembrane</keyword>
<name>A0AAD5Z8P2_9POAL</name>
<dbReference type="InterPro" id="IPR002401">
    <property type="entry name" value="Cyt_P450_E_grp-I"/>
</dbReference>
<comment type="caution">
    <text evidence="8">The sequence shown here is derived from an EMBL/GenBank/DDBJ whole genome shotgun (WGS) entry which is preliminary data.</text>
</comment>
<dbReference type="InterPro" id="IPR036396">
    <property type="entry name" value="Cyt_P450_sf"/>
</dbReference>
<dbReference type="EMBL" id="JAMRDG010000002">
    <property type="protein sequence ID" value="KAJ3688926.1"/>
    <property type="molecule type" value="Genomic_DNA"/>
</dbReference>
<organism evidence="8 9">
    <name type="scientific">Rhynchospora tenuis</name>
    <dbReference type="NCBI Taxonomy" id="198213"/>
    <lineage>
        <taxon>Eukaryota</taxon>
        <taxon>Viridiplantae</taxon>
        <taxon>Streptophyta</taxon>
        <taxon>Embryophyta</taxon>
        <taxon>Tracheophyta</taxon>
        <taxon>Spermatophyta</taxon>
        <taxon>Magnoliopsida</taxon>
        <taxon>Liliopsida</taxon>
        <taxon>Poales</taxon>
        <taxon>Cyperaceae</taxon>
        <taxon>Cyperoideae</taxon>
        <taxon>Rhynchosporeae</taxon>
        <taxon>Rhynchospora</taxon>
    </lineage>
</organism>
<evidence type="ECO:0000256" key="3">
    <source>
        <dbReference type="ARBA" id="ARBA00023002"/>
    </source>
</evidence>
<feature type="transmembrane region" description="Helical" evidence="7">
    <location>
        <begin position="6"/>
        <end position="27"/>
    </location>
</feature>
<dbReference type="PANTHER" id="PTHR47947">
    <property type="entry name" value="CYTOCHROME P450 82C3-RELATED"/>
    <property type="match status" value="1"/>
</dbReference>
<evidence type="ECO:0008006" key="10">
    <source>
        <dbReference type="Google" id="ProtNLM"/>
    </source>
</evidence>
<comment type="similarity">
    <text evidence="6">Belongs to the cytochrome P450 family.</text>
</comment>
<proteinExistence type="inferred from homology"/>
<accession>A0AAD5Z8P2</accession>
<keyword evidence="7" id="KW-1133">Transmembrane helix</keyword>
<evidence type="ECO:0000256" key="6">
    <source>
        <dbReference type="RuleBase" id="RU000461"/>
    </source>
</evidence>
<dbReference type="GO" id="GO:0004497">
    <property type="term" value="F:monooxygenase activity"/>
    <property type="evidence" value="ECO:0007669"/>
    <property type="project" value="UniProtKB-KW"/>
</dbReference>
<gene>
    <name evidence="8" type="ORF">LUZ61_018090</name>
</gene>
<dbReference type="InterPro" id="IPR017972">
    <property type="entry name" value="Cyt_P450_CS"/>
</dbReference>
<dbReference type="PROSITE" id="PS00086">
    <property type="entry name" value="CYTOCHROME_P450"/>
    <property type="match status" value="1"/>
</dbReference>
<evidence type="ECO:0000256" key="7">
    <source>
        <dbReference type="SAM" id="Phobius"/>
    </source>
</evidence>
<evidence type="ECO:0000313" key="8">
    <source>
        <dbReference type="EMBL" id="KAJ3688926.1"/>
    </source>
</evidence>
<dbReference type="InterPro" id="IPR050651">
    <property type="entry name" value="Plant_Cytochrome_P450_Monoox"/>
</dbReference>
<dbReference type="Pfam" id="PF00067">
    <property type="entry name" value="p450"/>
    <property type="match status" value="1"/>
</dbReference>
<dbReference type="Proteomes" id="UP001210211">
    <property type="component" value="Unassembled WGS sequence"/>
</dbReference>
<dbReference type="PANTHER" id="PTHR47947:SF3">
    <property type="entry name" value="CYTOCHROME P450 81D1-LIKE"/>
    <property type="match status" value="1"/>
</dbReference>
<evidence type="ECO:0000313" key="9">
    <source>
        <dbReference type="Proteomes" id="UP001210211"/>
    </source>
</evidence>
<evidence type="ECO:0000256" key="2">
    <source>
        <dbReference type="ARBA" id="ARBA00022723"/>
    </source>
</evidence>
<keyword evidence="2 5" id="KW-0479">Metal-binding</keyword>
<dbReference type="PRINTS" id="PR00463">
    <property type="entry name" value="EP450I"/>
</dbReference>